<dbReference type="Proteomes" id="UP000000844">
    <property type="component" value="Chromosome"/>
</dbReference>
<dbReference type="RefSeq" id="WP_013019680.1">
    <property type="nucleotide sequence ID" value="NC_013947.1"/>
</dbReference>
<dbReference type="InterPro" id="IPR001509">
    <property type="entry name" value="Epimerase_deHydtase"/>
</dbReference>
<dbReference type="eggNOG" id="COG1087">
    <property type="taxonomic scope" value="Bacteria"/>
</dbReference>
<evidence type="ECO:0000256" key="6">
    <source>
        <dbReference type="ARBA" id="ARBA00018569"/>
    </source>
</evidence>
<dbReference type="PANTHER" id="PTHR43725">
    <property type="entry name" value="UDP-GLUCOSE 4-EPIMERASE"/>
    <property type="match status" value="1"/>
</dbReference>
<evidence type="ECO:0000256" key="4">
    <source>
        <dbReference type="ARBA" id="ARBA00007637"/>
    </source>
</evidence>
<evidence type="ECO:0000313" key="13">
    <source>
        <dbReference type="EMBL" id="ADD44109.1"/>
    </source>
</evidence>
<dbReference type="SUPFAM" id="SSF51735">
    <property type="entry name" value="NAD(P)-binding Rossmann-fold domains"/>
    <property type="match status" value="1"/>
</dbReference>
<dbReference type="Gene3D" id="3.90.25.10">
    <property type="entry name" value="UDP-galactose 4-epimerase, domain 1"/>
    <property type="match status" value="1"/>
</dbReference>
<gene>
    <name evidence="13" type="ordered locus">Snas_4464</name>
</gene>
<dbReference type="OrthoDB" id="9801785at2"/>
<evidence type="ECO:0000256" key="8">
    <source>
        <dbReference type="ARBA" id="ARBA00023235"/>
    </source>
</evidence>
<dbReference type="HOGENOM" id="CLU_007383_1_10_11"/>
<organism evidence="13 14">
    <name type="scientific">Stackebrandtia nassauensis (strain DSM 44728 / CIP 108903 / NRRL B-16338 / NBRC 102104 / LLR-40K-21)</name>
    <dbReference type="NCBI Taxonomy" id="446470"/>
    <lineage>
        <taxon>Bacteria</taxon>
        <taxon>Bacillati</taxon>
        <taxon>Actinomycetota</taxon>
        <taxon>Actinomycetes</taxon>
        <taxon>Glycomycetales</taxon>
        <taxon>Glycomycetaceae</taxon>
        <taxon>Stackebrandtia</taxon>
    </lineage>
</organism>
<comment type="catalytic activity">
    <reaction evidence="1">
        <text>UDP-alpha-D-glucose = UDP-alpha-D-galactose</text>
        <dbReference type="Rhea" id="RHEA:22168"/>
        <dbReference type="ChEBI" id="CHEBI:58885"/>
        <dbReference type="ChEBI" id="CHEBI:66914"/>
        <dbReference type="EC" id="5.1.3.2"/>
    </reaction>
</comment>
<evidence type="ECO:0000256" key="7">
    <source>
        <dbReference type="ARBA" id="ARBA00023027"/>
    </source>
</evidence>
<evidence type="ECO:0000313" key="14">
    <source>
        <dbReference type="Proteomes" id="UP000000844"/>
    </source>
</evidence>
<dbReference type="STRING" id="446470.Snas_4464"/>
<evidence type="ECO:0000259" key="12">
    <source>
        <dbReference type="Pfam" id="PF01370"/>
    </source>
</evidence>
<keyword evidence="7" id="KW-0520">NAD</keyword>
<keyword evidence="14" id="KW-1185">Reference proteome</keyword>
<comment type="pathway">
    <text evidence="3">Carbohydrate metabolism; galactose metabolism.</text>
</comment>
<comment type="cofactor">
    <cofactor evidence="2">
        <name>NAD(+)</name>
        <dbReference type="ChEBI" id="CHEBI:57540"/>
    </cofactor>
</comment>
<dbReference type="KEGG" id="sna:Snas_4464"/>
<dbReference type="AlphaFoldDB" id="D3Q560"/>
<evidence type="ECO:0000256" key="1">
    <source>
        <dbReference type="ARBA" id="ARBA00000083"/>
    </source>
</evidence>
<dbReference type="UniPathway" id="UPA00214"/>
<evidence type="ECO:0000256" key="5">
    <source>
        <dbReference type="ARBA" id="ARBA00013189"/>
    </source>
</evidence>
<keyword evidence="9" id="KW-0119">Carbohydrate metabolism</keyword>
<dbReference type="Pfam" id="PF01370">
    <property type="entry name" value="Epimerase"/>
    <property type="match status" value="1"/>
</dbReference>
<feature type="domain" description="NAD-dependent epimerase/dehydratase" evidence="12">
    <location>
        <begin position="3"/>
        <end position="248"/>
    </location>
</feature>
<accession>D3Q560</accession>
<dbReference type="GO" id="GO:0033499">
    <property type="term" value="P:galactose catabolic process via UDP-galactose, Leloir pathway"/>
    <property type="evidence" value="ECO:0007669"/>
    <property type="project" value="TreeGrafter"/>
</dbReference>
<sequence length="324" mass="34610">MSWLVTGGAGYIGGHVVRRMRAQGYQVVVYDDLSTGVADRVPEGVPLCVGNLLDRDALTDVMRIHNVTGVVNLAARKSVPESTSDPMLYHRDNVSGFIAVLDAMKDAGVRHIVQSSSAAIYGGAPGPVHAEITPADPLSPYATTKLMAELILKDAAAAGHLSYLALRYFNPVGALAPELAEVGGANVFTILFNAIDSGEVFGVTGDDFDTRDGSGLRDYIHIEDLADAHVAAVEYISGHEAGDVVNIGTGRGYTVFEMLEAVRQVTGQPVPHKVVDRRPGDAAGAVAAVERAERLLGWRARYDLMDMVDSAWTMWRAQRDGVPV</sequence>
<evidence type="ECO:0000256" key="11">
    <source>
        <dbReference type="ARBA" id="ARBA00033067"/>
    </source>
</evidence>
<keyword evidence="8" id="KW-0413">Isomerase</keyword>
<dbReference type="EMBL" id="CP001778">
    <property type="protein sequence ID" value="ADD44109.1"/>
    <property type="molecule type" value="Genomic_DNA"/>
</dbReference>
<evidence type="ECO:0000256" key="9">
    <source>
        <dbReference type="ARBA" id="ARBA00023277"/>
    </source>
</evidence>
<dbReference type="EC" id="5.1.3.2" evidence="5"/>
<dbReference type="NCBIfam" id="TIGR01179">
    <property type="entry name" value="galE"/>
    <property type="match status" value="1"/>
</dbReference>
<comment type="similarity">
    <text evidence="4">Belongs to the NAD(P)-dependent epimerase/dehydratase family.</text>
</comment>
<evidence type="ECO:0000256" key="10">
    <source>
        <dbReference type="ARBA" id="ARBA00031367"/>
    </source>
</evidence>
<dbReference type="PANTHER" id="PTHR43725:SF53">
    <property type="entry name" value="UDP-ARABINOSE 4-EPIMERASE 1"/>
    <property type="match status" value="1"/>
</dbReference>
<proteinExistence type="inferred from homology"/>
<name>D3Q560_STANL</name>
<dbReference type="Gene3D" id="3.40.50.720">
    <property type="entry name" value="NAD(P)-binding Rossmann-like Domain"/>
    <property type="match status" value="1"/>
</dbReference>
<evidence type="ECO:0000256" key="2">
    <source>
        <dbReference type="ARBA" id="ARBA00001911"/>
    </source>
</evidence>
<reference evidence="13 14" key="1">
    <citation type="journal article" date="2009" name="Stand. Genomic Sci.">
        <title>Complete genome sequence of Stackebrandtia nassauensis type strain (LLR-40K-21).</title>
        <authorList>
            <person name="Munk C."/>
            <person name="Lapidus A."/>
            <person name="Copeland A."/>
            <person name="Jando M."/>
            <person name="Mayilraj S."/>
            <person name="Glavina Del Rio T."/>
            <person name="Nolan M."/>
            <person name="Chen F."/>
            <person name="Lucas S."/>
            <person name="Tice H."/>
            <person name="Cheng J.F."/>
            <person name="Han C."/>
            <person name="Detter J.C."/>
            <person name="Bruce D."/>
            <person name="Goodwin L."/>
            <person name="Chain P."/>
            <person name="Pitluck S."/>
            <person name="Goker M."/>
            <person name="Ovchinikova G."/>
            <person name="Pati A."/>
            <person name="Ivanova N."/>
            <person name="Mavromatis K."/>
            <person name="Chen A."/>
            <person name="Palaniappan K."/>
            <person name="Land M."/>
            <person name="Hauser L."/>
            <person name="Chang Y.J."/>
            <person name="Jeffries C.D."/>
            <person name="Bristow J."/>
            <person name="Eisen J.A."/>
            <person name="Markowitz V."/>
            <person name="Hugenholtz P."/>
            <person name="Kyrpides N.C."/>
            <person name="Klenk H.P."/>
        </authorList>
    </citation>
    <scope>NUCLEOTIDE SEQUENCE [LARGE SCALE GENOMIC DNA]</scope>
    <source>
        <strain evidence="14">DSM 44728 / CIP 108903 / NRRL B-16338 / NBRC 102104 / LLR-40K-21</strain>
    </source>
</reference>
<dbReference type="GO" id="GO:0003978">
    <property type="term" value="F:UDP-glucose 4-epimerase activity"/>
    <property type="evidence" value="ECO:0007669"/>
    <property type="project" value="UniProtKB-EC"/>
</dbReference>
<dbReference type="InterPro" id="IPR036291">
    <property type="entry name" value="NAD(P)-bd_dom_sf"/>
</dbReference>
<evidence type="ECO:0000256" key="3">
    <source>
        <dbReference type="ARBA" id="ARBA00004947"/>
    </source>
</evidence>
<protein>
    <recommendedName>
        <fullName evidence="6">UDP-glucose 4-epimerase</fullName>
        <ecNumber evidence="5">5.1.3.2</ecNumber>
    </recommendedName>
    <alternativeName>
        <fullName evidence="11">Galactowaldenase</fullName>
    </alternativeName>
    <alternativeName>
        <fullName evidence="10">UDP-galactose 4-epimerase</fullName>
    </alternativeName>
</protein>
<dbReference type="InterPro" id="IPR005886">
    <property type="entry name" value="UDP_G4E"/>
</dbReference>